<keyword evidence="6" id="KW-1185">Reference proteome</keyword>
<name>A0A8E1ZWN3_9PORP</name>
<dbReference type="Proteomes" id="UP000574332">
    <property type="component" value="Unassembled WGS sequence"/>
</dbReference>
<dbReference type="PROSITE" id="PS51257">
    <property type="entry name" value="PROKAR_LIPOPROTEIN"/>
    <property type="match status" value="1"/>
</dbReference>
<dbReference type="InterPro" id="IPR032280">
    <property type="entry name" value="DUF4985"/>
</dbReference>
<dbReference type="PANTHER" id="PTHR43405:SF1">
    <property type="entry name" value="GLYCOSYL HYDROLASE DIGH"/>
    <property type="match status" value="1"/>
</dbReference>
<evidence type="ECO:0000313" key="6">
    <source>
        <dbReference type="Proteomes" id="UP000574332"/>
    </source>
</evidence>
<keyword evidence="5" id="KW-0449">Lipoprotein</keyword>
<evidence type="ECO:0000256" key="1">
    <source>
        <dbReference type="ARBA" id="ARBA00022729"/>
    </source>
</evidence>
<organism evidence="5 6">
    <name type="scientific">Macellibacteroides fermentans</name>
    <dbReference type="NCBI Taxonomy" id="879969"/>
    <lineage>
        <taxon>Bacteria</taxon>
        <taxon>Pseudomonadati</taxon>
        <taxon>Bacteroidota</taxon>
        <taxon>Bacteroidia</taxon>
        <taxon>Bacteroidales</taxon>
        <taxon>Porphyromonadaceae</taxon>
        <taxon>Macellibacteroides</taxon>
    </lineage>
</organism>
<sequence>MKLLFIFCLFLSISCNGAEVEKTVVPPIPEKTTEKPKYLWFDAEANFERFSNQDSIRYYLDKTKMTGFNHIVVDVRPVYGDVLYKKTSFMTELTKMSGFSRTLSWDYLQFFIDEAKKRDLKVTVSTTIFPAGRPDTKEGMVYRDASWAGKTSIQHTSKGILKEMDDPSKVAAFLNPALPEVQEFALKFIRELVANYDFDGYALDYCRYLSIDSDFSDESRKLFEAYIGERVTNFPDDIFYWKDGQRHFGKYAKKWFEFRSKVIHDFVKKAKEEIKMHKPAVQLEYWAASWYGALYAQGQNWASKKYDPSVEYPSWASSDYKKTGFAEHLDAFIIGTYLEKVYGMEDAESIEYGLARGKRLLKGDCKMYGSIYALNYKNIEDAAYICLMQSDGLMVFDIVQVIQFDLWDELKRTIDKSGY</sequence>
<evidence type="ECO:0000256" key="2">
    <source>
        <dbReference type="SAM" id="SignalP"/>
    </source>
</evidence>
<dbReference type="InterPro" id="IPR052177">
    <property type="entry name" value="Divisome_Glycosyl_Hydrolase"/>
</dbReference>
<dbReference type="InterPro" id="IPR017853">
    <property type="entry name" value="GH"/>
</dbReference>
<gene>
    <name evidence="5" type="ORF">F5613_000912</name>
</gene>
<evidence type="ECO:0000313" key="5">
    <source>
        <dbReference type="EMBL" id="NYI48867.1"/>
    </source>
</evidence>
<comment type="caution">
    <text evidence="5">The sequence shown here is derived from an EMBL/GenBank/DDBJ whole genome shotgun (WGS) entry which is preliminary data.</text>
</comment>
<proteinExistence type="predicted"/>
<dbReference type="Gene3D" id="3.20.20.80">
    <property type="entry name" value="Glycosidases"/>
    <property type="match status" value="1"/>
</dbReference>
<evidence type="ECO:0000259" key="3">
    <source>
        <dbReference type="Pfam" id="PF02638"/>
    </source>
</evidence>
<accession>A0A8E1ZWN3</accession>
<dbReference type="Pfam" id="PF02638">
    <property type="entry name" value="GHL10"/>
    <property type="match status" value="1"/>
</dbReference>
<dbReference type="PANTHER" id="PTHR43405">
    <property type="entry name" value="GLYCOSYL HYDROLASE DIGH"/>
    <property type="match status" value="1"/>
</dbReference>
<keyword evidence="1 2" id="KW-0732">Signal</keyword>
<dbReference type="AlphaFoldDB" id="A0A8E1ZWN3"/>
<reference evidence="5 6" key="1">
    <citation type="submission" date="2020-07" db="EMBL/GenBank/DDBJ databases">
        <title>Genomic Encyclopedia of Type Strains, Phase IV (KMG-IV): sequencing the most valuable type-strain genomes for metagenomic binning, comparative biology and taxonomic classification.</title>
        <authorList>
            <person name="Goeker M."/>
        </authorList>
    </citation>
    <scope>NUCLEOTIDE SEQUENCE [LARGE SCALE GENOMIC DNA]</scope>
    <source>
        <strain evidence="5 6">DSM 23697</strain>
    </source>
</reference>
<feature type="signal peptide" evidence="2">
    <location>
        <begin position="1"/>
        <end position="17"/>
    </location>
</feature>
<feature type="chain" id="PRO_5034895226" evidence="2">
    <location>
        <begin position="18"/>
        <end position="419"/>
    </location>
</feature>
<dbReference type="RefSeq" id="WP_179398831.1">
    <property type="nucleotide sequence ID" value="NZ_JACCCY010000001.1"/>
</dbReference>
<dbReference type="SUPFAM" id="SSF51445">
    <property type="entry name" value="(Trans)glycosidases"/>
    <property type="match status" value="1"/>
</dbReference>
<protein>
    <submittedName>
        <fullName evidence="5">Uncharacterized lipoprotein YddW (UPF0748 family)</fullName>
    </submittedName>
</protein>
<dbReference type="InterPro" id="IPR003790">
    <property type="entry name" value="GHL10"/>
</dbReference>
<feature type="domain" description="Glycosyl hydrolase-like 10" evidence="3">
    <location>
        <begin position="50"/>
        <end position="305"/>
    </location>
</feature>
<dbReference type="EMBL" id="JACCCY010000001">
    <property type="protein sequence ID" value="NYI48867.1"/>
    <property type="molecule type" value="Genomic_DNA"/>
</dbReference>
<dbReference type="Pfam" id="PF16373">
    <property type="entry name" value="DUF4985"/>
    <property type="match status" value="1"/>
</dbReference>
<feature type="domain" description="DUF4985" evidence="4">
    <location>
        <begin position="314"/>
        <end position="412"/>
    </location>
</feature>
<evidence type="ECO:0000259" key="4">
    <source>
        <dbReference type="Pfam" id="PF16373"/>
    </source>
</evidence>